<dbReference type="Proteomes" id="UP000282060">
    <property type="component" value="Unassembled WGS sequence"/>
</dbReference>
<gene>
    <name evidence="2" type="ORF">EKG39_15690</name>
</gene>
<name>A0A431W552_9GAMM</name>
<sequence>MPAIDEQFNPSNTQVKGCESQAWLYHELIDDKHFYHAYS</sequence>
<protein>
    <recommendedName>
        <fullName evidence="1">Fe-S metabolism associated domain-containing protein</fullName>
    </recommendedName>
</protein>
<dbReference type="OrthoDB" id="9799320at2"/>
<evidence type="ECO:0000313" key="2">
    <source>
        <dbReference type="EMBL" id="RTR30658.1"/>
    </source>
</evidence>
<organism evidence="2 3">
    <name type="scientific">Shewanella atlantica</name>
    <dbReference type="NCBI Taxonomy" id="271099"/>
    <lineage>
        <taxon>Bacteria</taxon>
        <taxon>Pseudomonadati</taxon>
        <taxon>Pseudomonadota</taxon>
        <taxon>Gammaproteobacteria</taxon>
        <taxon>Alteromonadales</taxon>
        <taxon>Shewanellaceae</taxon>
        <taxon>Shewanella</taxon>
    </lineage>
</organism>
<dbReference type="InterPro" id="IPR003808">
    <property type="entry name" value="Fe-S_metab-assoc_dom"/>
</dbReference>
<reference evidence="2 3" key="1">
    <citation type="submission" date="2018-12" db="EMBL/GenBank/DDBJ databases">
        <authorList>
            <person name="Yu L."/>
        </authorList>
    </citation>
    <scope>NUCLEOTIDE SEQUENCE [LARGE SCALE GENOMIC DNA]</scope>
    <source>
        <strain evidence="2 3">HAW-EB5</strain>
    </source>
</reference>
<dbReference type="RefSeq" id="WP_126506816.1">
    <property type="nucleotide sequence ID" value="NZ_RXNV01000007.1"/>
</dbReference>
<accession>A0A431W552</accession>
<dbReference type="SUPFAM" id="SSF82649">
    <property type="entry name" value="SufE/NifU"/>
    <property type="match status" value="1"/>
</dbReference>
<proteinExistence type="predicted"/>
<evidence type="ECO:0000313" key="3">
    <source>
        <dbReference type="Proteomes" id="UP000282060"/>
    </source>
</evidence>
<evidence type="ECO:0000259" key="1">
    <source>
        <dbReference type="Pfam" id="PF02657"/>
    </source>
</evidence>
<keyword evidence="3" id="KW-1185">Reference proteome</keyword>
<comment type="caution">
    <text evidence="2">The sequence shown here is derived from an EMBL/GenBank/DDBJ whole genome shotgun (WGS) entry which is preliminary data.</text>
</comment>
<dbReference type="Pfam" id="PF02657">
    <property type="entry name" value="SufE"/>
    <property type="match status" value="1"/>
</dbReference>
<dbReference type="EMBL" id="RXNV01000007">
    <property type="protein sequence ID" value="RTR30658.1"/>
    <property type="molecule type" value="Genomic_DNA"/>
</dbReference>
<dbReference type="Gene3D" id="3.90.1010.10">
    <property type="match status" value="1"/>
</dbReference>
<dbReference type="AlphaFoldDB" id="A0A431W552"/>
<feature type="domain" description="Fe-S metabolism associated" evidence="1">
    <location>
        <begin position="1"/>
        <end position="39"/>
    </location>
</feature>